<gene>
    <name evidence="1" type="ORF">G6047_06285</name>
</gene>
<reference evidence="1" key="1">
    <citation type="submission" date="2020-02" db="EMBL/GenBank/DDBJ databases">
        <title>Flavobacterium sp. genome.</title>
        <authorList>
            <person name="Jung H.S."/>
            <person name="Baek J.H."/>
            <person name="Jeon C.O."/>
        </authorList>
    </citation>
    <scope>NUCLEOTIDE SEQUENCE</scope>
    <source>
        <strain evidence="1">SE-s28</strain>
    </source>
</reference>
<organism evidence="1 2">
    <name type="scientific">Flavobacterium silvaticum</name>
    <dbReference type="NCBI Taxonomy" id="1852020"/>
    <lineage>
        <taxon>Bacteria</taxon>
        <taxon>Pseudomonadati</taxon>
        <taxon>Bacteroidota</taxon>
        <taxon>Flavobacteriia</taxon>
        <taxon>Flavobacteriales</taxon>
        <taxon>Flavobacteriaceae</taxon>
        <taxon>Flavobacterium</taxon>
    </lineage>
</organism>
<dbReference type="AlphaFoldDB" id="A0A972FKX2"/>
<sequence>MALHKLLIDEFDEIDYRLIAIHTSLEEYRLAFLINQKLRVLLNRCPENIQITAKTGSASLSRYVYDDENSNITWNLLQNKSDIFKPNTTGLDLFSGVEARVSSNAYLIPEHKKVDFFLQLQNTNEIPDFITPALQQIPQVTMTYSIDISTIKSRNNLIF</sequence>
<dbReference type="EMBL" id="JAAMPU010000102">
    <property type="protein sequence ID" value="NMH27633.1"/>
    <property type="molecule type" value="Genomic_DNA"/>
</dbReference>
<name>A0A972FKX2_9FLAO</name>
<protein>
    <submittedName>
        <fullName evidence="1">IPExxxVDY family protein</fullName>
    </submittedName>
</protein>
<evidence type="ECO:0000313" key="2">
    <source>
        <dbReference type="Proteomes" id="UP000712080"/>
    </source>
</evidence>
<dbReference type="InterPro" id="IPR047690">
    <property type="entry name" value="IPExxxVDY_fam"/>
</dbReference>
<dbReference type="NCBIfam" id="NF033205">
    <property type="entry name" value="IPExxxVDY"/>
    <property type="match status" value="1"/>
</dbReference>
<dbReference type="RefSeq" id="WP_169526639.1">
    <property type="nucleotide sequence ID" value="NZ_JAAMPU010000102.1"/>
</dbReference>
<evidence type="ECO:0000313" key="1">
    <source>
        <dbReference type="EMBL" id="NMH27633.1"/>
    </source>
</evidence>
<accession>A0A972FKX2</accession>
<comment type="caution">
    <text evidence="1">The sequence shown here is derived from an EMBL/GenBank/DDBJ whole genome shotgun (WGS) entry which is preliminary data.</text>
</comment>
<proteinExistence type="predicted"/>
<keyword evidence="2" id="KW-1185">Reference proteome</keyword>
<dbReference type="Proteomes" id="UP000712080">
    <property type="component" value="Unassembled WGS sequence"/>
</dbReference>